<dbReference type="InterPro" id="IPR013094">
    <property type="entry name" value="AB_hydrolase_3"/>
</dbReference>
<dbReference type="SUPFAM" id="SSF53474">
    <property type="entry name" value="alpha/beta-Hydrolases"/>
    <property type="match status" value="1"/>
</dbReference>
<dbReference type="InterPro" id="IPR029058">
    <property type="entry name" value="AB_hydrolase_fold"/>
</dbReference>
<dbReference type="Pfam" id="PF07859">
    <property type="entry name" value="Abhydrolase_3"/>
    <property type="match status" value="1"/>
</dbReference>
<accession>A0A9P4JN46</accession>
<dbReference type="Proteomes" id="UP000799536">
    <property type="component" value="Unassembled WGS sequence"/>
</dbReference>
<sequence length="493" mass="54680">MESSPSALFKLLVPKAPFLLKTALLHTLSFSDTASKWDLRTELTVKMLREMLGPNARPTPIGKQQRMTIKDPGVKGNVWVSKVRFEVDGEGGEGDGQRDEVKDVVVKAVEEMGSGEEKFTVPESKALEAEWTGYRAGAAPNEPEPAGLIEAQKYEELMKEVTNPVTLLYFHGGAMYLLDPATYRPVTGKLARLTGGRVFSVRYRLSPQNPFPAALVDALHAYLALLYPPPGSYHTPILASEIVVGGDSAGGLLSTALLQLLLHLHRTKPSDQTLPKIRFHGKDVEVPLPAGLALTSPWLDVTRSLPSIESGVKYDYLPPPSHTSRKSPPADECWPANPPRADMYAEGSALCHPLVSTLAAKDWTGSPPIFIVTGEEMLSDEDAVFAQRLAKQGIRVNWWQFEAMPHCFGMMMEWLGESRLCFDTYANFCKNVVEMKGQVETEGWFVEAKTLMKRKIEMKEMSKLADEEVERLMREGRERLEKKVGTVTAMPKI</sequence>
<dbReference type="Gene3D" id="3.40.50.1820">
    <property type="entry name" value="alpha/beta hydrolase"/>
    <property type="match status" value="1"/>
</dbReference>
<dbReference type="EMBL" id="ML994052">
    <property type="protein sequence ID" value="KAF2199857.1"/>
    <property type="molecule type" value="Genomic_DNA"/>
</dbReference>
<proteinExistence type="predicted"/>
<evidence type="ECO:0000256" key="1">
    <source>
        <dbReference type="ARBA" id="ARBA00022801"/>
    </source>
</evidence>
<reference evidence="3" key="1">
    <citation type="journal article" date="2020" name="Stud. Mycol.">
        <title>101 Dothideomycetes genomes: a test case for predicting lifestyles and emergence of pathogens.</title>
        <authorList>
            <person name="Haridas S."/>
            <person name="Albert R."/>
            <person name="Binder M."/>
            <person name="Bloem J."/>
            <person name="Labutti K."/>
            <person name="Salamov A."/>
            <person name="Andreopoulos B."/>
            <person name="Baker S."/>
            <person name="Barry K."/>
            <person name="Bills G."/>
            <person name="Bluhm B."/>
            <person name="Cannon C."/>
            <person name="Castanera R."/>
            <person name="Culley D."/>
            <person name="Daum C."/>
            <person name="Ezra D."/>
            <person name="Gonzalez J."/>
            <person name="Henrissat B."/>
            <person name="Kuo A."/>
            <person name="Liang C."/>
            <person name="Lipzen A."/>
            <person name="Lutzoni F."/>
            <person name="Magnuson J."/>
            <person name="Mondo S."/>
            <person name="Nolan M."/>
            <person name="Ohm R."/>
            <person name="Pangilinan J."/>
            <person name="Park H.-J."/>
            <person name="Ramirez L."/>
            <person name="Alfaro M."/>
            <person name="Sun H."/>
            <person name="Tritt A."/>
            <person name="Yoshinaga Y."/>
            <person name="Zwiers L.-H."/>
            <person name="Turgeon B."/>
            <person name="Goodwin S."/>
            <person name="Spatafora J."/>
            <person name="Crous P."/>
            <person name="Grigoriev I."/>
        </authorList>
    </citation>
    <scope>NUCLEOTIDE SEQUENCE</scope>
    <source>
        <strain evidence="3">ATCC 74209</strain>
    </source>
</reference>
<dbReference type="AlphaFoldDB" id="A0A9P4JN46"/>
<dbReference type="GO" id="GO:0016787">
    <property type="term" value="F:hydrolase activity"/>
    <property type="evidence" value="ECO:0007669"/>
    <property type="project" value="UniProtKB-KW"/>
</dbReference>
<dbReference type="PANTHER" id="PTHR48081:SF25">
    <property type="entry name" value="PUTATIVE (AFU_ORTHOLOGUE AFUA_3G11560)-RELATED"/>
    <property type="match status" value="1"/>
</dbReference>
<keyword evidence="1" id="KW-0378">Hydrolase</keyword>
<gene>
    <name evidence="3" type="ORF">GQ43DRAFT_442109</name>
</gene>
<protein>
    <submittedName>
        <fullName evidence="3">Acetyl-hydrolase</fullName>
    </submittedName>
</protein>
<dbReference type="OrthoDB" id="5354320at2759"/>
<name>A0A9P4JN46_9PLEO</name>
<feature type="domain" description="Alpha/beta hydrolase fold-3" evidence="2">
    <location>
        <begin position="167"/>
        <end position="408"/>
    </location>
</feature>
<keyword evidence="4" id="KW-1185">Reference proteome</keyword>
<comment type="caution">
    <text evidence="3">The sequence shown here is derived from an EMBL/GenBank/DDBJ whole genome shotgun (WGS) entry which is preliminary data.</text>
</comment>
<evidence type="ECO:0000259" key="2">
    <source>
        <dbReference type="Pfam" id="PF07859"/>
    </source>
</evidence>
<evidence type="ECO:0000313" key="4">
    <source>
        <dbReference type="Proteomes" id="UP000799536"/>
    </source>
</evidence>
<dbReference type="PANTHER" id="PTHR48081">
    <property type="entry name" value="AB HYDROLASE SUPERFAMILY PROTEIN C4A8.06C"/>
    <property type="match status" value="1"/>
</dbReference>
<evidence type="ECO:0000313" key="3">
    <source>
        <dbReference type="EMBL" id="KAF2199857.1"/>
    </source>
</evidence>
<dbReference type="InterPro" id="IPR050300">
    <property type="entry name" value="GDXG_lipolytic_enzyme"/>
</dbReference>
<organism evidence="3 4">
    <name type="scientific">Delitschia confertaspora ATCC 74209</name>
    <dbReference type="NCBI Taxonomy" id="1513339"/>
    <lineage>
        <taxon>Eukaryota</taxon>
        <taxon>Fungi</taxon>
        <taxon>Dikarya</taxon>
        <taxon>Ascomycota</taxon>
        <taxon>Pezizomycotina</taxon>
        <taxon>Dothideomycetes</taxon>
        <taxon>Pleosporomycetidae</taxon>
        <taxon>Pleosporales</taxon>
        <taxon>Delitschiaceae</taxon>
        <taxon>Delitschia</taxon>
    </lineage>
</organism>